<evidence type="ECO:0000313" key="2">
    <source>
        <dbReference type="EMBL" id="THU48606.1"/>
    </source>
</evidence>
<name>A0A4V4H3K4_MUSBA</name>
<dbReference type="AlphaFoldDB" id="A0A4V4H3K4"/>
<organism evidence="2 3">
    <name type="scientific">Musa balbisiana</name>
    <name type="common">Banana</name>
    <dbReference type="NCBI Taxonomy" id="52838"/>
    <lineage>
        <taxon>Eukaryota</taxon>
        <taxon>Viridiplantae</taxon>
        <taxon>Streptophyta</taxon>
        <taxon>Embryophyta</taxon>
        <taxon>Tracheophyta</taxon>
        <taxon>Spermatophyta</taxon>
        <taxon>Magnoliopsida</taxon>
        <taxon>Liliopsida</taxon>
        <taxon>Zingiberales</taxon>
        <taxon>Musaceae</taxon>
        <taxon>Musa</taxon>
    </lineage>
</organism>
<keyword evidence="3" id="KW-1185">Reference proteome</keyword>
<evidence type="ECO:0000256" key="1">
    <source>
        <dbReference type="SAM" id="SignalP"/>
    </source>
</evidence>
<dbReference type="EMBL" id="PYDT01000009">
    <property type="protein sequence ID" value="THU48606.1"/>
    <property type="molecule type" value="Genomic_DNA"/>
</dbReference>
<comment type="caution">
    <text evidence="2">The sequence shown here is derived from an EMBL/GenBank/DDBJ whole genome shotgun (WGS) entry which is preliminary data.</text>
</comment>
<accession>A0A4V4H3K4</accession>
<protein>
    <submittedName>
        <fullName evidence="2">Uncharacterized protein</fullName>
    </submittedName>
</protein>
<proteinExistence type="predicted"/>
<dbReference type="Proteomes" id="UP000317650">
    <property type="component" value="Chromosome 6"/>
</dbReference>
<reference evidence="2 3" key="1">
    <citation type="journal article" date="2019" name="Nat. Plants">
        <title>Genome sequencing of Musa balbisiana reveals subgenome evolution and function divergence in polyploid bananas.</title>
        <authorList>
            <person name="Yao X."/>
        </authorList>
    </citation>
    <scope>NUCLEOTIDE SEQUENCE [LARGE SCALE GENOMIC DNA]</scope>
    <source>
        <strain evidence="3">cv. DH-PKW</strain>
        <tissue evidence="2">Leaves</tissue>
    </source>
</reference>
<gene>
    <name evidence="2" type="ORF">C4D60_Mb06t00770</name>
</gene>
<feature type="signal peptide" evidence="1">
    <location>
        <begin position="1"/>
        <end position="18"/>
    </location>
</feature>
<sequence length="73" mass="8211">MLSIVLLVSLAFFGFKYGSCNDWNIIVLCAPVMKKNDEEYIVAENYSGMEKFISQGSGHGEILKVYKRVNSTL</sequence>
<evidence type="ECO:0000313" key="3">
    <source>
        <dbReference type="Proteomes" id="UP000317650"/>
    </source>
</evidence>
<feature type="chain" id="PRO_5020702299" evidence="1">
    <location>
        <begin position="19"/>
        <end position="73"/>
    </location>
</feature>
<keyword evidence="1" id="KW-0732">Signal</keyword>